<dbReference type="PANTHER" id="PTHR31632">
    <property type="entry name" value="IRON TRANSPORTER FTH1"/>
    <property type="match status" value="1"/>
</dbReference>
<keyword evidence="8" id="KW-1185">Reference proteome</keyword>
<feature type="transmembrane region" description="Helical" evidence="6">
    <location>
        <begin position="179"/>
        <end position="199"/>
    </location>
</feature>
<feature type="transmembrane region" description="Helical" evidence="6">
    <location>
        <begin position="70"/>
        <end position="89"/>
    </location>
</feature>
<dbReference type="GO" id="GO:0033573">
    <property type="term" value="C:high-affinity iron permease complex"/>
    <property type="evidence" value="ECO:0007669"/>
    <property type="project" value="InterPro"/>
</dbReference>
<dbReference type="Pfam" id="PF03239">
    <property type="entry name" value="FTR1"/>
    <property type="match status" value="1"/>
</dbReference>
<organism evidence="7 8">
    <name type="scientific">Chitinilyticum piscinae</name>
    <dbReference type="NCBI Taxonomy" id="2866724"/>
    <lineage>
        <taxon>Bacteria</taxon>
        <taxon>Pseudomonadati</taxon>
        <taxon>Pseudomonadota</taxon>
        <taxon>Betaproteobacteria</taxon>
        <taxon>Neisseriales</taxon>
        <taxon>Chitinibacteraceae</taxon>
        <taxon>Chitinilyticum</taxon>
    </lineage>
</organism>
<feature type="transmembrane region" description="Helical" evidence="6">
    <location>
        <begin position="147"/>
        <end position="167"/>
    </location>
</feature>
<gene>
    <name evidence="7" type="ORF">INR99_16480</name>
</gene>
<feature type="transmembrane region" description="Helical" evidence="6">
    <location>
        <begin position="110"/>
        <end position="127"/>
    </location>
</feature>
<dbReference type="PANTHER" id="PTHR31632:SF2">
    <property type="entry name" value="PLASMA MEMBRANE IRON PERMEASE"/>
    <property type="match status" value="1"/>
</dbReference>
<reference evidence="7 8" key="1">
    <citation type="submission" date="2020-10" db="EMBL/GenBank/DDBJ databases">
        <title>The genome sequence of Chitinilyticum litopenaei 4Y14.</title>
        <authorList>
            <person name="Liu Y."/>
        </authorList>
    </citation>
    <scope>NUCLEOTIDE SEQUENCE [LARGE SCALE GENOMIC DNA]</scope>
    <source>
        <strain evidence="7 8">4Y14</strain>
    </source>
</reference>
<evidence type="ECO:0000256" key="6">
    <source>
        <dbReference type="SAM" id="Phobius"/>
    </source>
</evidence>
<accession>A0A8J7FUN6</accession>
<dbReference type="GO" id="GO:0015093">
    <property type="term" value="F:ferrous iron transmembrane transporter activity"/>
    <property type="evidence" value="ECO:0007669"/>
    <property type="project" value="TreeGrafter"/>
</dbReference>
<feature type="transmembrane region" description="Helical" evidence="6">
    <location>
        <begin position="37"/>
        <end position="58"/>
    </location>
</feature>
<keyword evidence="5 6" id="KW-0472">Membrane</keyword>
<dbReference type="RefSeq" id="WP_194117450.1">
    <property type="nucleotide sequence ID" value="NZ_JADFUA010000015.1"/>
</dbReference>
<dbReference type="InterPro" id="IPR004923">
    <property type="entry name" value="FTR1/Fip1/EfeU"/>
</dbReference>
<evidence type="ECO:0000256" key="5">
    <source>
        <dbReference type="ARBA" id="ARBA00023136"/>
    </source>
</evidence>
<evidence type="ECO:0000313" key="8">
    <source>
        <dbReference type="Proteomes" id="UP000604481"/>
    </source>
</evidence>
<dbReference type="Proteomes" id="UP000604481">
    <property type="component" value="Unassembled WGS sequence"/>
</dbReference>
<keyword evidence="4 6" id="KW-1133">Transmembrane helix</keyword>
<proteinExistence type="inferred from homology"/>
<comment type="caution">
    <text evidence="7">The sequence shown here is derived from an EMBL/GenBank/DDBJ whole genome shotgun (WGS) entry which is preliminary data.</text>
</comment>
<comment type="subcellular location">
    <subcellularLocation>
        <location evidence="1">Membrane</location>
        <topology evidence="1">Multi-pass membrane protein</topology>
    </subcellularLocation>
</comment>
<evidence type="ECO:0000256" key="3">
    <source>
        <dbReference type="ARBA" id="ARBA00022692"/>
    </source>
</evidence>
<protein>
    <submittedName>
        <fullName evidence="7">FTR1 family protein</fullName>
    </submittedName>
</protein>
<evidence type="ECO:0000256" key="1">
    <source>
        <dbReference type="ARBA" id="ARBA00004141"/>
    </source>
</evidence>
<feature type="transmembrane region" description="Helical" evidence="6">
    <location>
        <begin position="243"/>
        <end position="261"/>
    </location>
</feature>
<dbReference type="EMBL" id="JADFUA010000015">
    <property type="protein sequence ID" value="MBE9610926.1"/>
    <property type="molecule type" value="Genomic_DNA"/>
</dbReference>
<dbReference type="AlphaFoldDB" id="A0A8J7FUN6"/>
<keyword evidence="3 6" id="KW-0812">Transmembrane</keyword>
<evidence type="ECO:0000256" key="4">
    <source>
        <dbReference type="ARBA" id="ARBA00022989"/>
    </source>
</evidence>
<name>A0A8J7FUN6_9NEIS</name>
<sequence>MEQVAFIVWRESVEALLVIGILYAWIRQSGETRAMPYLWGGVGAGLALSALLATALLGMMNGLSDALQEYLLAAMPIAACALIVQMVVWMRRNGRTLRSELEQGMASKAARANWWGLLMLVALAVAREGSETVVFLYGSIAGQAVSASFFAAAGAGFMAALATFWALQSGGRWISWRAFFRISEIMLLLLAGAMLNTGIERLIGNGVLPALIDPLWDSSALLDDSAGLGKALADFAGYRAHPALLLLIVWGMYWLASLWLLTRQNKPGAQ</sequence>
<comment type="similarity">
    <text evidence="2">Belongs to the oxidase-dependent Fe transporter (OFeT) (TC 9.A.10.1) family.</text>
</comment>
<evidence type="ECO:0000256" key="2">
    <source>
        <dbReference type="ARBA" id="ARBA00008333"/>
    </source>
</evidence>
<feature type="transmembrane region" description="Helical" evidence="6">
    <location>
        <begin position="6"/>
        <end position="25"/>
    </location>
</feature>
<evidence type="ECO:0000313" key="7">
    <source>
        <dbReference type="EMBL" id="MBE9610926.1"/>
    </source>
</evidence>